<dbReference type="EMBL" id="CAUYUJ010001784">
    <property type="protein sequence ID" value="CAK0797644.1"/>
    <property type="molecule type" value="Genomic_DNA"/>
</dbReference>
<feature type="non-terminal residue" evidence="1">
    <location>
        <position position="1"/>
    </location>
</feature>
<proteinExistence type="predicted"/>
<accession>A0ABN9PWJ4</accession>
<dbReference type="Proteomes" id="UP001189429">
    <property type="component" value="Unassembled WGS sequence"/>
</dbReference>
<reference evidence="1" key="1">
    <citation type="submission" date="2023-10" db="EMBL/GenBank/DDBJ databases">
        <authorList>
            <person name="Chen Y."/>
            <person name="Shah S."/>
            <person name="Dougan E. K."/>
            <person name="Thang M."/>
            <person name="Chan C."/>
        </authorList>
    </citation>
    <scope>NUCLEOTIDE SEQUENCE [LARGE SCALE GENOMIC DNA]</scope>
</reference>
<gene>
    <name evidence="1" type="ORF">PCOR1329_LOCUS6665</name>
</gene>
<protein>
    <submittedName>
        <fullName evidence="1">Uncharacterized protein</fullName>
    </submittedName>
</protein>
<sequence length="103" mass="11164">VTRCVELPQVGAQRRAPCGLEWEVEHRSRKELRITAVSAGGPLEASNRLFVVQGLPHYVVLPGMRIGPRRASGGSGQGVAREDVRRFLALSRAPRGSQPRGAL</sequence>
<evidence type="ECO:0000313" key="1">
    <source>
        <dbReference type="EMBL" id="CAK0797644.1"/>
    </source>
</evidence>
<organism evidence="1 2">
    <name type="scientific">Prorocentrum cordatum</name>
    <dbReference type="NCBI Taxonomy" id="2364126"/>
    <lineage>
        <taxon>Eukaryota</taxon>
        <taxon>Sar</taxon>
        <taxon>Alveolata</taxon>
        <taxon>Dinophyceae</taxon>
        <taxon>Prorocentrales</taxon>
        <taxon>Prorocentraceae</taxon>
        <taxon>Prorocentrum</taxon>
    </lineage>
</organism>
<name>A0ABN9PWJ4_9DINO</name>
<comment type="caution">
    <text evidence="1">The sequence shown here is derived from an EMBL/GenBank/DDBJ whole genome shotgun (WGS) entry which is preliminary data.</text>
</comment>
<keyword evidence="2" id="KW-1185">Reference proteome</keyword>
<evidence type="ECO:0000313" key="2">
    <source>
        <dbReference type="Proteomes" id="UP001189429"/>
    </source>
</evidence>